<dbReference type="EMBL" id="UYRU01061353">
    <property type="protein sequence ID" value="VDN15076.1"/>
    <property type="molecule type" value="Genomic_DNA"/>
</dbReference>
<evidence type="ECO:0000313" key="2">
    <source>
        <dbReference type="Proteomes" id="UP000281553"/>
    </source>
</evidence>
<organism evidence="1 2">
    <name type="scientific">Dibothriocephalus latus</name>
    <name type="common">Fish tapeworm</name>
    <name type="synonym">Diphyllobothrium latum</name>
    <dbReference type="NCBI Taxonomy" id="60516"/>
    <lineage>
        <taxon>Eukaryota</taxon>
        <taxon>Metazoa</taxon>
        <taxon>Spiralia</taxon>
        <taxon>Lophotrochozoa</taxon>
        <taxon>Platyhelminthes</taxon>
        <taxon>Cestoda</taxon>
        <taxon>Eucestoda</taxon>
        <taxon>Diphyllobothriidea</taxon>
        <taxon>Diphyllobothriidae</taxon>
        <taxon>Dibothriocephalus</taxon>
    </lineage>
</organism>
<dbReference type="AlphaFoldDB" id="A0A3P7PAT0"/>
<dbReference type="OrthoDB" id="425681at2759"/>
<keyword evidence="2" id="KW-1185">Reference proteome</keyword>
<accession>A0A3P7PAT0</accession>
<dbReference type="Proteomes" id="UP000281553">
    <property type="component" value="Unassembled WGS sequence"/>
</dbReference>
<reference evidence="1 2" key="1">
    <citation type="submission" date="2018-11" db="EMBL/GenBank/DDBJ databases">
        <authorList>
            <consortium name="Pathogen Informatics"/>
        </authorList>
    </citation>
    <scope>NUCLEOTIDE SEQUENCE [LARGE SCALE GENOMIC DNA]</scope>
</reference>
<gene>
    <name evidence="1" type="ORF">DILT_LOCUS10907</name>
</gene>
<proteinExistence type="predicted"/>
<evidence type="ECO:0000313" key="1">
    <source>
        <dbReference type="EMBL" id="VDN15076.1"/>
    </source>
</evidence>
<name>A0A3P7PAT0_DIBLA</name>
<protein>
    <recommendedName>
        <fullName evidence="3">Reverse transcriptase domain-containing protein</fullName>
    </recommendedName>
</protein>
<evidence type="ECO:0008006" key="3">
    <source>
        <dbReference type="Google" id="ProtNLM"/>
    </source>
</evidence>
<sequence>MQLAMGLFAAGCANFGLIIRMNKTAVMPHPLSGADYNIRRININAAELKNMDNFAYLGRTLSQNTRIDNEMSTKLKIYKAGIDEQRPHKRLSCNNVAGDARRKGRQKRRYKNTLEKALKCLQNNTSAWEELAQD</sequence>